<evidence type="ECO:0000313" key="1">
    <source>
        <dbReference type="EMBL" id="KAF3060118.1"/>
    </source>
</evidence>
<keyword evidence="2" id="KW-1185">Reference proteome</keyword>
<sequence>MAYLKWLPTIVKRDNAPSVFPYSFSMTTGKETSKRNWLRIAMVMGNTYAQNTLVFDHIHRRDAQSEGIGSYLANESAQKALDEAEADFWRVRHQKGEKLNVRETLLNDRQFRLFHRLYSIQRECPIINGTAEKEDNAQAQWGVYKCRIDLEPILIGHLAAMKIIHRILLNLWRQKLKTGKYGESLHFLDGTMAWADKDKQSGTLRQRSSGTECAKAPTAQKIYVLRSDKAATIHTKVSKKH</sequence>
<evidence type="ECO:0000313" key="2">
    <source>
        <dbReference type="Proteomes" id="UP000801864"/>
    </source>
</evidence>
<gene>
    <name evidence="1" type="ORF">CFAM422_011431</name>
</gene>
<comment type="caution">
    <text evidence="1">The sequence shown here is derived from an EMBL/GenBank/DDBJ whole genome shotgun (WGS) entry which is preliminary data.</text>
</comment>
<dbReference type="Proteomes" id="UP000801864">
    <property type="component" value="Unassembled WGS sequence"/>
</dbReference>
<dbReference type="AlphaFoldDB" id="A0A9P4X5N9"/>
<reference evidence="1 2" key="1">
    <citation type="submission" date="2018-06" db="EMBL/GenBank/DDBJ databases">
        <title>Genome analysis of cellulolytic fungus Trichoderma lentiforme CFAM-422.</title>
        <authorList>
            <person name="Steindorff A.S."/>
            <person name="Formighieri E.F."/>
            <person name="Midorikawa G.E.O."/>
            <person name="Tamietti M.S."/>
            <person name="Ramos E.Z."/>
            <person name="Silva A.S."/>
            <person name="Bon E.P.S."/>
            <person name="Mendes T.D."/>
            <person name="Damaso M.C.T."/>
            <person name="Favaro L.C.L."/>
        </authorList>
    </citation>
    <scope>NUCLEOTIDE SEQUENCE [LARGE SCALE GENOMIC DNA]</scope>
    <source>
        <strain evidence="1 2">CFAM-422</strain>
    </source>
</reference>
<name>A0A9P4X5N9_9HYPO</name>
<dbReference type="EMBL" id="QLNT01000024">
    <property type="protein sequence ID" value="KAF3060118.1"/>
    <property type="molecule type" value="Genomic_DNA"/>
</dbReference>
<protein>
    <submittedName>
        <fullName evidence="1">Uncharacterized protein</fullName>
    </submittedName>
</protein>
<accession>A0A9P4X5N9</accession>
<organism evidence="1 2">
    <name type="scientific">Trichoderma lentiforme</name>
    <dbReference type="NCBI Taxonomy" id="1567552"/>
    <lineage>
        <taxon>Eukaryota</taxon>
        <taxon>Fungi</taxon>
        <taxon>Dikarya</taxon>
        <taxon>Ascomycota</taxon>
        <taxon>Pezizomycotina</taxon>
        <taxon>Sordariomycetes</taxon>
        <taxon>Hypocreomycetidae</taxon>
        <taxon>Hypocreales</taxon>
        <taxon>Hypocreaceae</taxon>
        <taxon>Trichoderma</taxon>
    </lineage>
</organism>
<proteinExistence type="predicted"/>